<feature type="compositionally biased region" description="Low complexity" evidence="4">
    <location>
        <begin position="70"/>
        <end position="105"/>
    </location>
</feature>
<evidence type="ECO:0000256" key="3">
    <source>
        <dbReference type="ARBA" id="ARBA00023316"/>
    </source>
</evidence>
<feature type="compositionally biased region" description="Low complexity" evidence="4">
    <location>
        <begin position="152"/>
        <end position="163"/>
    </location>
</feature>
<feature type="domain" description="LysM" evidence="6">
    <location>
        <begin position="189"/>
        <end position="232"/>
    </location>
</feature>
<sequence>MKKIITALTATAALATYGLADQAEASSYKVQSGDTLWKIANQNSVSVSQLKSWNNLSSDLIFINQNLKTSGSSSDSTSSSNSSSSNSSQSSSSSSNTSSSNTSGSYTVKAGDTLSSIARANGMNYRTLMSINNISSHIIHPGQKLSLGGNATSSSNNSSSNSSDKSESKTETESNTGNTSNNSSSTSTGSYSVKAGDTLSSIARAHGTTYTNIMSLNNLSSTIIYPGQSLKVSGNANTSTNTPNTSNSSNESNEASNSSNANASETKETVEQSVSAPAPTNVSYGKNYYTWGECTWYAFERRQQLGKPAGNGWGNAYNWNTAAKSEGYKVNNSPSVGAIMQADAWTNFAWGMGHVAVVERINADGSILVSEMNFGSGQGVKAFRTISASQVSGHNFIH</sequence>
<evidence type="ECO:0000259" key="5">
    <source>
        <dbReference type="PROSITE" id="PS50911"/>
    </source>
</evidence>
<feature type="domain" description="LysM" evidence="6">
    <location>
        <begin position="104"/>
        <end position="147"/>
    </location>
</feature>
<evidence type="ECO:0000313" key="8">
    <source>
        <dbReference type="Proteomes" id="UP001595637"/>
    </source>
</evidence>
<name>A0ABV7N7B6_9STAP</name>
<evidence type="ECO:0000256" key="4">
    <source>
        <dbReference type="SAM" id="MobiDB-lite"/>
    </source>
</evidence>
<evidence type="ECO:0000256" key="2">
    <source>
        <dbReference type="ARBA" id="ARBA00022801"/>
    </source>
</evidence>
<feature type="region of interest" description="Disordered" evidence="4">
    <location>
        <begin position="145"/>
        <end position="191"/>
    </location>
</feature>
<dbReference type="InterPro" id="IPR038765">
    <property type="entry name" value="Papain-like_cys_pep_sf"/>
</dbReference>
<keyword evidence="3" id="KW-0961">Cell wall biogenesis/degradation</keyword>
<evidence type="ECO:0000313" key="7">
    <source>
        <dbReference type="EMBL" id="MFC3389507.1"/>
    </source>
</evidence>
<dbReference type="Gene3D" id="3.10.350.10">
    <property type="entry name" value="LysM domain"/>
    <property type="match status" value="3"/>
</dbReference>
<keyword evidence="8" id="KW-1185">Reference proteome</keyword>
<dbReference type="Proteomes" id="UP001595637">
    <property type="component" value="Unassembled WGS sequence"/>
</dbReference>
<gene>
    <name evidence="7" type="ORF">ACFOEO_13030</name>
</gene>
<dbReference type="InterPro" id="IPR007921">
    <property type="entry name" value="CHAP_dom"/>
</dbReference>
<dbReference type="PANTHER" id="PTHR33734">
    <property type="entry name" value="LYSM DOMAIN-CONTAINING GPI-ANCHORED PROTEIN 2"/>
    <property type="match status" value="1"/>
</dbReference>
<protein>
    <submittedName>
        <fullName evidence="7">LysM peptidoglycan-binding domain-containing protein</fullName>
    </submittedName>
</protein>
<feature type="compositionally biased region" description="Low complexity" evidence="4">
    <location>
        <begin position="173"/>
        <end position="190"/>
    </location>
</feature>
<feature type="domain" description="LysM" evidence="6">
    <location>
        <begin position="26"/>
        <end position="69"/>
    </location>
</feature>
<keyword evidence="1" id="KW-0732">Signal</keyword>
<organism evidence="7 8">
    <name type="scientific">Salinicoccus sesuvii</name>
    <dbReference type="NCBI Taxonomy" id="868281"/>
    <lineage>
        <taxon>Bacteria</taxon>
        <taxon>Bacillati</taxon>
        <taxon>Bacillota</taxon>
        <taxon>Bacilli</taxon>
        <taxon>Bacillales</taxon>
        <taxon>Staphylococcaceae</taxon>
        <taxon>Salinicoccus</taxon>
    </lineage>
</organism>
<dbReference type="SUPFAM" id="SSF54106">
    <property type="entry name" value="LysM domain"/>
    <property type="match status" value="3"/>
</dbReference>
<feature type="region of interest" description="Disordered" evidence="4">
    <location>
        <begin position="70"/>
        <end position="108"/>
    </location>
</feature>
<dbReference type="InterPro" id="IPR018392">
    <property type="entry name" value="LysM"/>
</dbReference>
<dbReference type="PANTHER" id="PTHR33734:SF22">
    <property type="entry name" value="MEMBRANE-BOUND LYTIC MUREIN TRANSGLYCOSYLASE D"/>
    <property type="match status" value="1"/>
</dbReference>
<dbReference type="PROSITE" id="PS50911">
    <property type="entry name" value="CHAP"/>
    <property type="match status" value="1"/>
</dbReference>
<dbReference type="CDD" id="cd00118">
    <property type="entry name" value="LysM"/>
    <property type="match status" value="3"/>
</dbReference>
<dbReference type="PROSITE" id="PS51782">
    <property type="entry name" value="LYSM"/>
    <property type="match status" value="3"/>
</dbReference>
<dbReference type="RefSeq" id="WP_380656789.1">
    <property type="nucleotide sequence ID" value="NZ_JBHRVQ010000001.1"/>
</dbReference>
<proteinExistence type="predicted"/>
<dbReference type="Gene3D" id="3.90.1720.10">
    <property type="entry name" value="endopeptidase domain like (from Nostoc punctiforme)"/>
    <property type="match status" value="1"/>
</dbReference>
<feature type="region of interest" description="Disordered" evidence="4">
    <location>
        <begin position="234"/>
        <end position="277"/>
    </location>
</feature>
<evidence type="ECO:0000256" key="1">
    <source>
        <dbReference type="ARBA" id="ARBA00022729"/>
    </source>
</evidence>
<keyword evidence="2" id="KW-0378">Hydrolase</keyword>
<dbReference type="Pfam" id="PF05257">
    <property type="entry name" value="CHAP"/>
    <property type="match status" value="1"/>
</dbReference>
<dbReference type="InterPro" id="IPR036779">
    <property type="entry name" value="LysM_dom_sf"/>
</dbReference>
<comment type="caution">
    <text evidence="7">The sequence shown here is derived from an EMBL/GenBank/DDBJ whole genome shotgun (WGS) entry which is preliminary data.</text>
</comment>
<dbReference type="Pfam" id="PF01476">
    <property type="entry name" value="LysM"/>
    <property type="match status" value="3"/>
</dbReference>
<accession>A0ABV7N7B6</accession>
<feature type="compositionally biased region" description="Low complexity" evidence="4">
    <location>
        <begin position="234"/>
        <end position="264"/>
    </location>
</feature>
<feature type="domain" description="Peptidase C51" evidence="5">
    <location>
        <begin position="269"/>
        <end position="398"/>
    </location>
</feature>
<dbReference type="EMBL" id="JBHRVQ010000001">
    <property type="protein sequence ID" value="MFC3389507.1"/>
    <property type="molecule type" value="Genomic_DNA"/>
</dbReference>
<dbReference type="SUPFAM" id="SSF54001">
    <property type="entry name" value="Cysteine proteinases"/>
    <property type="match status" value="1"/>
</dbReference>
<reference evidence="8" key="1">
    <citation type="journal article" date="2019" name="Int. J. Syst. Evol. Microbiol.">
        <title>The Global Catalogue of Microorganisms (GCM) 10K type strain sequencing project: providing services to taxonomists for standard genome sequencing and annotation.</title>
        <authorList>
            <consortium name="The Broad Institute Genomics Platform"/>
            <consortium name="The Broad Institute Genome Sequencing Center for Infectious Disease"/>
            <person name="Wu L."/>
            <person name="Ma J."/>
        </authorList>
    </citation>
    <scope>NUCLEOTIDE SEQUENCE [LARGE SCALE GENOMIC DNA]</scope>
    <source>
        <strain evidence="8">CCM 7756</strain>
    </source>
</reference>
<evidence type="ECO:0000259" key="6">
    <source>
        <dbReference type="PROSITE" id="PS51782"/>
    </source>
</evidence>
<dbReference type="SMART" id="SM00257">
    <property type="entry name" value="LysM"/>
    <property type="match status" value="3"/>
</dbReference>